<protein>
    <submittedName>
        <fullName evidence="2">Uncharacterized protein</fullName>
    </submittedName>
</protein>
<proteinExistence type="predicted"/>
<dbReference type="AlphaFoldDB" id="A0A0A9BGB0"/>
<reference evidence="2" key="1">
    <citation type="submission" date="2014-09" db="EMBL/GenBank/DDBJ databases">
        <authorList>
            <person name="Magalhaes I.L.F."/>
            <person name="Oliveira U."/>
            <person name="Santos F.R."/>
            <person name="Vidigal T.H.D.A."/>
            <person name="Brescovit A.D."/>
            <person name="Santos A.J."/>
        </authorList>
    </citation>
    <scope>NUCLEOTIDE SEQUENCE</scope>
    <source>
        <tissue evidence="2">Shoot tissue taken approximately 20 cm above the soil surface</tissue>
    </source>
</reference>
<reference evidence="2" key="2">
    <citation type="journal article" date="2015" name="Data Brief">
        <title>Shoot transcriptome of the giant reed, Arundo donax.</title>
        <authorList>
            <person name="Barrero R.A."/>
            <person name="Guerrero F.D."/>
            <person name="Moolhuijzen P."/>
            <person name="Goolsby J.A."/>
            <person name="Tidwell J."/>
            <person name="Bellgard S.E."/>
            <person name="Bellgard M.I."/>
        </authorList>
    </citation>
    <scope>NUCLEOTIDE SEQUENCE</scope>
    <source>
        <tissue evidence="2">Shoot tissue taken approximately 20 cm above the soil surface</tissue>
    </source>
</reference>
<organism evidence="2">
    <name type="scientific">Arundo donax</name>
    <name type="common">Giant reed</name>
    <name type="synonym">Donax arundinaceus</name>
    <dbReference type="NCBI Taxonomy" id="35708"/>
    <lineage>
        <taxon>Eukaryota</taxon>
        <taxon>Viridiplantae</taxon>
        <taxon>Streptophyta</taxon>
        <taxon>Embryophyta</taxon>
        <taxon>Tracheophyta</taxon>
        <taxon>Spermatophyta</taxon>
        <taxon>Magnoliopsida</taxon>
        <taxon>Liliopsida</taxon>
        <taxon>Poales</taxon>
        <taxon>Poaceae</taxon>
        <taxon>PACMAD clade</taxon>
        <taxon>Arundinoideae</taxon>
        <taxon>Arundineae</taxon>
        <taxon>Arundo</taxon>
    </lineage>
</organism>
<name>A0A0A9BGB0_ARUDO</name>
<sequence>MGAQSHRQDSTCIPLERQRTGVGQPLSRGIGGSVHAPGTKWSRALGPQDHELGTEDMLVVAPEDLAEDALGRLPSRSSHQYLSYVRHMHALISRRWPFRVLMDRPID</sequence>
<evidence type="ECO:0000256" key="1">
    <source>
        <dbReference type="SAM" id="MobiDB-lite"/>
    </source>
</evidence>
<feature type="region of interest" description="Disordered" evidence="1">
    <location>
        <begin position="1"/>
        <end position="40"/>
    </location>
</feature>
<accession>A0A0A9BGB0</accession>
<dbReference type="EMBL" id="GBRH01239553">
    <property type="protein sequence ID" value="JAD58342.1"/>
    <property type="molecule type" value="Transcribed_RNA"/>
</dbReference>
<evidence type="ECO:0000313" key="2">
    <source>
        <dbReference type="EMBL" id="JAD58342.1"/>
    </source>
</evidence>